<dbReference type="EMBL" id="OC929999">
    <property type="protein sequence ID" value="CAD7658514.1"/>
    <property type="molecule type" value="Genomic_DNA"/>
</dbReference>
<dbReference type="GO" id="GO:0016758">
    <property type="term" value="F:hexosyltransferase activity"/>
    <property type="evidence" value="ECO:0007669"/>
    <property type="project" value="UniProtKB-ARBA"/>
</dbReference>
<organism evidence="15">
    <name type="scientific">Oppiella nova</name>
    <dbReference type="NCBI Taxonomy" id="334625"/>
    <lineage>
        <taxon>Eukaryota</taxon>
        <taxon>Metazoa</taxon>
        <taxon>Ecdysozoa</taxon>
        <taxon>Arthropoda</taxon>
        <taxon>Chelicerata</taxon>
        <taxon>Arachnida</taxon>
        <taxon>Acari</taxon>
        <taxon>Acariformes</taxon>
        <taxon>Sarcoptiformes</taxon>
        <taxon>Oribatida</taxon>
        <taxon>Brachypylina</taxon>
        <taxon>Oppioidea</taxon>
        <taxon>Oppiidae</taxon>
        <taxon>Oppiella</taxon>
    </lineage>
</organism>
<dbReference type="FunFam" id="3.20.20.80:FF:000030">
    <property type="entry name" value="Lysosomal acid glucosylceramidase"/>
    <property type="match status" value="1"/>
</dbReference>
<comment type="similarity">
    <text evidence="4 12">Belongs to the glycosyl hydrolase 30 family.</text>
</comment>
<dbReference type="InterPro" id="IPR017853">
    <property type="entry name" value="GH"/>
</dbReference>
<evidence type="ECO:0000313" key="16">
    <source>
        <dbReference type="Proteomes" id="UP000728032"/>
    </source>
</evidence>
<keyword evidence="8 12" id="KW-0746">Sphingolipid metabolism</keyword>
<dbReference type="GO" id="GO:0006680">
    <property type="term" value="P:glucosylceramide catabolic process"/>
    <property type="evidence" value="ECO:0007669"/>
    <property type="project" value="UniProtKB-ARBA"/>
</dbReference>
<dbReference type="GO" id="GO:0006066">
    <property type="term" value="P:alcohol metabolic process"/>
    <property type="evidence" value="ECO:0007669"/>
    <property type="project" value="UniProtKB-ARBA"/>
</dbReference>
<keyword evidence="16" id="KW-1185">Reference proteome</keyword>
<dbReference type="InterPro" id="IPR001139">
    <property type="entry name" value="Glyco_hydro_30"/>
</dbReference>
<dbReference type="Gene3D" id="2.60.40.1180">
    <property type="entry name" value="Golgi alpha-mannosidase II"/>
    <property type="match status" value="1"/>
</dbReference>
<evidence type="ECO:0000256" key="4">
    <source>
        <dbReference type="ARBA" id="ARBA00005382"/>
    </source>
</evidence>
<keyword evidence="12" id="KW-0326">Glycosidase</keyword>
<dbReference type="GO" id="GO:0005774">
    <property type="term" value="C:vacuolar membrane"/>
    <property type="evidence" value="ECO:0007669"/>
    <property type="project" value="UniProtKB-ARBA"/>
</dbReference>
<sequence>CDDLDPVVKTAAGVVTLFETSLGGDRFKRTDLKFGDHHSEHPTKVQNLTVDRTKRVQKIVGFGGSFTDATGYTISTLPDALQKHIIDDYFSAKGVEYNLNRLPIGGADYSRRAYSYDDGHDGDLELKQFALTDEDKTYKIPYMKLAKQVSPHTQKFFGSPWSAPAWMKTNNELHHGGYLKGNPGEQYYKAFAKYFVKFLDAYKEQGLDMWGVTIENEPSAGSQPTYEFNSMGFTKEIQKDFLVKDLGPALSAAGYGPDKLQVMIFDDQRDHIHEWAQYIFSDKEAAKLAAGTAFHWYQNNKDNIGNLKKTLDADPTKFIINSEASVSVNKKENPNQGDWGNGLENTVRDIIDDLNNYVSGWVNWNMALDLQGGPNWAGFKAYAPILIDAANKTYYKQPSFYGLGHISKFILPDSYKLDFHETTKIDRYQNTAAVRADGGVVVVIMNSSDDLVEININDAGQKLSHYVKPHTLQTYIYWL</sequence>
<comment type="pathway">
    <text evidence="3">Sphingolipid metabolism.</text>
</comment>
<dbReference type="GO" id="GO:0004348">
    <property type="term" value="F:glucosylceramidase activity"/>
    <property type="evidence" value="ECO:0007669"/>
    <property type="project" value="UniProtKB-EC"/>
</dbReference>
<dbReference type="Pfam" id="PF02055">
    <property type="entry name" value="Glyco_hydro_30"/>
    <property type="match status" value="1"/>
</dbReference>
<evidence type="ECO:0000259" key="14">
    <source>
        <dbReference type="Pfam" id="PF17189"/>
    </source>
</evidence>
<dbReference type="Gene3D" id="3.20.20.80">
    <property type="entry name" value="Glycosidases"/>
    <property type="match status" value="1"/>
</dbReference>
<evidence type="ECO:0000256" key="9">
    <source>
        <dbReference type="ARBA" id="ARBA00023098"/>
    </source>
</evidence>
<dbReference type="PANTHER" id="PTHR11069:SF23">
    <property type="entry name" value="LYSOSOMAL ACID GLUCOSYLCERAMIDASE"/>
    <property type="match status" value="1"/>
</dbReference>
<dbReference type="OrthoDB" id="2160638at2759"/>
<reference evidence="15" key="1">
    <citation type="submission" date="2020-11" db="EMBL/GenBank/DDBJ databases">
        <authorList>
            <person name="Tran Van P."/>
        </authorList>
    </citation>
    <scope>NUCLEOTIDE SEQUENCE</scope>
</reference>
<feature type="domain" description="Glycosyl hydrolase family 30 TIM-barrel" evidence="13">
    <location>
        <begin position="59"/>
        <end position="410"/>
    </location>
</feature>
<feature type="non-terminal residue" evidence="15">
    <location>
        <position position="1"/>
    </location>
</feature>
<dbReference type="EMBL" id="CAJPVJ010015174">
    <property type="protein sequence ID" value="CAG2175700.1"/>
    <property type="molecule type" value="Genomic_DNA"/>
</dbReference>
<evidence type="ECO:0000259" key="13">
    <source>
        <dbReference type="Pfam" id="PF02055"/>
    </source>
</evidence>
<gene>
    <name evidence="15" type="ORF">ONB1V03_LOCUS15135</name>
</gene>
<dbReference type="GO" id="GO:0042391">
    <property type="term" value="P:regulation of membrane potential"/>
    <property type="evidence" value="ECO:0007669"/>
    <property type="project" value="UniProtKB-ARBA"/>
</dbReference>
<keyword evidence="7 12" id="KW-0378">Hydrolase</keyword>
<proteinExistence type="inferred from homology"/>
<dbReference type="GO" id="GO:0032006">
    <property type="term" value="P:regulation of TOR signaling"/>
    <property type="evidence" value="ECO:0007669"/>
    <property type="project" value="UniProtKB-ARBA"/>
</dbReference>
<evidence type="ECO:0000256" key="12">
    <source>
        <dbReference type="RuleBase" id="RU361188"/>
    </source>
</evidence>
<dbReference type="AlphaFoldDB" id="A0A7R9ME41"/>
<evidence type="ECO:0000256" key="5">
    <source>
        <dbReference type="ARBA" id="ARBA00012658"/>
    </source>
</evidence>
<dbReference type="InterPro" id="IPR033453">
    <property type="entry name" value="Glyco_hydro_30_TIM-barrel"/>
</dbReference>
<evidence type="ECO:0000313" key="15">
    <source>
        <dbReference type="EMBL" id="CAD7658514.1"/>
    </source>
</evidence>
<dbReference type="GO" id="GO:0007040">
    <property type="term" value="P:lysosome organization"/>
    <property type="evidence" value="ECO:0007669"/>
    <property type="project" value="UniProtKB-ARBA"/>
</dbReference>
<feature type="domain" description="Glycosyl hydrolase family 30 beta sandwich" evidence="14">
    <location>
        <begin position="426"/>
        <end position="475"/>
    </location>
</feature>
<keyword evidence="9 12" id="KW-0443">Lipid metabolism</keyword>
<dbReference type="GO" id="GO:0051246">
    <property type="term" value="P:regulation of protein metabolic process"/>
    <property type="evidence" value="ECO:0007669"/>
    <property type="project" value="UniProtKB-ARBA"/>
</dbReference>
<dbReference type="GO" id="GO:0006914">
    <property type="term" value="P:autophagy"/>
    <property type="evidence" value="ECO:0007669"/>
    <property type="project" value="UniProtKB-ARBA"/>
</dbReference>
<accession>A0A7R9ME41</accession>
<dbReference type="GO" id="GO:0005764">
    <property type="term" value="C:lysosome"/>
    <property type="evidence" value="ECO:0007669"/>
    <property type="project" value="UniProtKB-ARBA"/>
</dbReference>
<dbReference type="GO" id="GO:0008202">
    <property type="term" value="P:steroid metabolic process"/>
    <property type="evidence" value="ECO:0007669"/>
    <property type="project" value="UniProtKB-ARBA"/>
</dbReference>
<comment type="catalytic activity">
    <reaction evidence="1">
        <text>a beta-D-glucosyl-(1&lt;-&gt;1')-N-acylsphing-4-enine + H2O = an N-acylsphing-4-enine + D-glucose</text>
        <dbReference type="Rhea" id="RHEA:13269"/>
        <dbReference type="ChEBI" id="CHEBI:4167"/>
        <dbReference type="ChEBI" id="CHEBI:15377"/>
        <dbReference type="ChEBI" id="CHEBI:22801"/>
        <dbReference type="ChEBI" id="CHEBI:52639"/>
        <dbReference type="EC" id="3.2.1.45"/>
    </reaction>
    <physiologicalReaction direction="left-to-right" evidence="1">
        <dbReference type="Rhea" id="RHEA:13270"/>
    </physiologicalReaction>
</comment>
<dbReference type="PANTHER" id="PTHR11069">
    <property type="entry name" value="GLUCOSYLCERAMIDASE"/>
    <property type="match status" value="1"/>
</dbReference>
<name>A0A7R9ME41_9ACAR</name>
<evidence type="ECO:0000256" key="1">
    <source>
        <dbReference type="ARBA" id="ARBA00001013"/>
    </source>
</evidence>
<dbReference type="GO" id="GO:0016241">
    <property type="term" value="P:regulation of macroautophagy"/>
    <property type="evidence" value="ECO:0007669"/>
    <property type="project" value="UniProtKB-ARBA"/>
</dbReference>
<dbReference type="GO" id="GO:0030163">
    <property type="term" value="P:protein catabolic process"/>
    <property type="evidence" value="ECO:0007669"/>
    <property type="project" value="UniProtKB-ARBA"/>
</dbReference>
<evidence type="ECO:0000256" key="7">
    <source>
        <dbReference type="ARBA" id="ARBA00022801"/>
    </source>
</evidence>
<evidence type="ECO:0000256" key="3">
    <source>
        <dbReference type="ARBA" id="ARBA00004991"/>
    </source>
</evidence>
<dbReference type="InterPro" id="IPR033452">
    <property type="entry name" value="GH30_C"/>
</dbReference>
<dbReference type="SUPFAM" id="SSF51445">
    <property type="entry name" value="(Trans)glycosidases"/>
    <property type="match status" value="1"/>
</dbReference>
<evidence type="ECO:0000256" key="8">
    <source>
        <dbReference type="ARBA" id="ARBA00022919"/>
    </source>
</evidence>
<evidence type="ECO:0000256" key="11">
    <source>
        <dbReference type="ARBA" id="ARBA00051345"/>
    </source>
</evidence>
<dbReference type="GO" id="GO:0005102">
    <property type="term" value="F:signaling receptor binding"/>
    <property type="evidence" value="ECO:0007669"/>
    <property type="project" value="UniProtKB-ARBA"/>
</dbReference>
<dbReference type="Proteomes" id="UP000728032">
    <property type="component" value="Unassembled WGS sequence"/>
</dbReference>
<dbReference type="InterPro" id="IPR013780">
    <property type="entry name" value="Glyco_hydro_b"/>
</dbReference>
<comment type="catalytic activity">
    <reaction evidence="11">
        <text>an N-acyl-1-beta-D-glucosyl-15-methylhexadecasphing-4-enine + H2O = an N-acyl-15-methylhexadecasphing-4-enine + D-glucose</text>
        <dbReference type="Rhea" id="RHEA:34755"/>
        <dbReference type="ChEBI" id="CHEBI:4167"/>
        <dbReference type="ChEBI" id="CHEBI:15377"/>
        <dbReference type="ChEBI" id="CHEBI:70815"/>
        <dbReference type="ChEBI" id="CHEBI:70846"/>
    </reaction>
    <physiologicalReaction direction="left-to-right" evidence="11">
        <dbReference type="Rhea" id="RHEA:34756"/>
    </physiologicalReaction>
</comment>
<dbReference type="Pfam" id="PF17189">
    <property type="entry name" value="Glyco_hydro_30C"/>
    <property type="match status" value="1"/>
</dbReference>
<comment type="catalytic activity">
    <reaction evidence="10">
        <text>a beta-D-glucosylceramide + H2O = an N-acyl-sphingoid base + D-glucose</text>
        <dbReference type="Rhea" id="RHEA:81447"/>
        <dbReference type="ChEBI" id="CHEBI:4167"/>
        <dbReference type="ChEBI" id="CHEBI:15377"/>
        <dbReference type="ChEBI" id="CHEBI:83264"/>
        <dbReference type="ChEBI" id="CHEBI:83273"/>
    </reaction>
    <physiologicalReaction direction="left-to-right" evidence="10">
        <dbReference type="Rhea" id="RHEA:81448"/>
    </physiologicalReaction>
</comment>
<dbReference type="PRINTS" id="PR00843">
    <property type="entry name" value="GLHYDRLASE30"/>
</dbReference>
<comment type="pathway">
    <text evidence="2">Lipid metabolism; sphingolipid metabolism.</text>
</comment>
<dbReference type="EC" id="3.2.1.45" evidence="5 12"/>
<keyword evidence="6" id="KW-0732">Signal</keyword>
<dbReference type="GO" id="GO:0010605">
    <property type="term" value="P:negative regulation of macromolecule metabolic process"/>
    <property type="evidence" value="ECO:0007669"/>
    <property type="project" value="UniProtKB-ARBA"/>
</dbReference>
<evidence type="ECO:0000256" key="6">
    <source>
        <dbReference type="ARBA" id="ARBA00022729"/>
    </source>
</evidence>
<evidence type="ECO:0000256" key="10">
    <source>
        <dbReference type="ARBA" id="ARBA00050474"/>
    </source>
</evidence>
<evidence type="ECO:0000256" key="2">
    <source>
        <dbReference type="ARBA" id="ARBA00004760"/>
    </source>
</evidence>
<protein>
    <recommendedName>
        <fullName evidence="5 12">Glucosylceramidase</fullName>
        <ecNumber evidence="5 12">3.2.1.45</ecNumber>
    </recommendedName>
</protein>